<feature type="compositionally biased region" description="Basic and acidic residues" evidence="1">
    <location>
        <begin position="209"/>
        <end position="227"/>
    </location>
</feature>
<reference evidence="2" key="2">
    <citation type="submission" date="2022-01" db="EMBL/GenBank/DDBJ databases">
        <authorList>
            <person name="Yamashiro T."/>
            <person name="Shiraishi A."/>
            <person name="Satake H."/>
            <person name="Nakayama K."/>
        </authorList>
    </citation>
    <scope>NUCLEOTIDE SEQUENCE</scope>
</reference>
<evidence type="ECO:0000256" key="1">
    <source>
        <dbReference type="SAM" id="MobiDB-lite"/>
    </source>
</evidence>
<sequence>MQDTTHERLQRKRIHEQKRDKKTQKKRRPPAGEKQIEREQRRKSKTGRKKKKQNTRTARESVEEAADAEKRDRRRNHKNREAHEKKKTKVRQERRRIEEKRREEKKQEYEKKRRGSKTKGKDTETKQVSTSYGENSKEVEKRRRRNRAERTQKTSQKQKETRKQARDTRQRPTHPRRKESRHANDTTEGDKARKEEEPRNKESKKRTKKEREHINEKDQESKRDTHGAKPPKTATQRIRSRAETANTRRRKQNTLNTEKRERQRRRREKKRKKKEEKKESFKTQEEGEVQKKTQPERRHRKRGGGMKKEYKDEGEDFLGEFPAIVFDNTSYTTPPCEPTVSPPNESELDFRISCYESDDEDYTVLFNENSFSYKIVSVKDLKTVSENNDNNVALSPNPTIDYELDYFNDFENEFPIFVYNDGLTSNSKPVNAESTDEFNLTDETSLSEYEEEVISRFNDLFNEIQSADSKSEIDDDDNNIGIVQSSEDMAPLPAIDQRHPWLRYKVEGYTPNIVHSYEQRLETIWSRPVNRVYTLDFAGLTPEMSHNLAVRLRMVYTGEQGQLFVSHAWRRLFEIRGPLVREFILEFLSTFRMGDTVMDLDTFDTLCFQLGEGGFGAYWIGSDRLIPDKGDLRDYWLQISSDRDFLGPVPSFVLIRDPVRRLCHRMIAYSISVRGQAHEKVTGVDLFYLRSIDHRTINIPHLLVQYLFRHAEGRKSGARLSGGHFIGRLDMHFGLVSDEGLRGLQVVARELPLIDLHELGRLNIYTRYDNTWAWVAQGPERQQAAAVGTPEAGEDAQGAEEVALEILAPAPAQAPPPAPQPRTMSQRIERLEGEVYDLRRDVVGLRGDVARFTIDQTRVSTWLSPA</sequence>
<feature type="compositionally biased region" description="Basic and acidic residues" evidence="1">
    <location>
        <begin position="181"/>
        <end position="201"/>
    </location>
</feature>
<accession>A0ABQ5F8A5</accession>
<keyword evidence="3" id="KW-1185">Reference proteome</keyword>
<evidence type="ECO:0000313" key="3">
    <source>
        <dbReference type="Proteomes" id="UP001151760"/>
    </source>
</evidence>
<comment type="caution">
    <text evidence="2">The sequence shown here is derived from an EMBL/GenBank/DDBJ whole genome shotgun (WGS) entry which is preliminary data.</text>
</comment>
<dbReference type="EMBL" id="BQNB010017083">
    <property type="protein sequence ID" value="GJT59145.1"/>
    <property type="molecule type" value="Genomic_DNA"/>
</dbReference>
<organism evidence="2 3">
    <name type="scientific">Tanacetum coccineum</name>
    <dbReference type="NCBI Taxonomy" id="301880"/>
    <lineage>
        <taxon>Eukaryota</taxon>
        <taxon>Viridiplantae</taxon>
        <taxon>Streptophyta</taxon>
        <taxon>Embryophyta</taxon>
        <taxon>Tracheophyta</taxon>
        <taxon>Spermatophyta</taxon>
        <taxon>Magnoliopsida</taxon>
        <taxon>eudicotyledons</taxon>
        <taxon>Gunneridae</taxon>
        <taxon>Pentapetalae</taxon>
        <taxon>asterids</taxon>
        <taxon>campanulids</taxon>
        <taxon>Asterales</taxon>
        <taxon>Asteraceae</taxon>
        <taxon>Asteroideae</taxon>
        <taxon>Anthemideae</taxon>
        <taxon>Anthemidinae</taxon>
        <taxon>Tanacetum</taxon>
    </lineage>
</organism>
<reference evidence="2" key="1">
    <citation type="journal article" date="2022" name="Int. J. Mol. Sci.">
        <title>Draft Genome of Tanacetum Coccineum: Genomic Comparison of Closely Related Tanacetum-Family Plants.</title>
        <authorList>
            <person name="Yamashiro T."/>
            <person name="Shiraishi A."/>
            <person name="Nakayama K."/>
            <person name="Satake H."/>
        </authorList>
    </citation>
    <scope>NUCLEOTIDE SEQUENCE</scope>
</reference>
<feature type="compositionally biased region" description="Basic and acidic residues" evidence="1">
    <location>
        <begin position="276"/>
        <end position="296"/>
    </location>
</feature>
<dbReference type="PANTHER" id="PTHR31532:SF10">
    <property type="entry name" value="BIORIENTATION OF CHROMOSOMES IN CELL DIVISION PROTEIN 1-LIKE 1"/>
    <property type="match status" value="1"/>
</dbReference>
<feature type="compositionally biased region" description="Basic residues" evidence="1">
    <location>
        <begin position="9"/>
        <end position="29"/>
    </location>
</feature>
<feature type="compositionally biased region" description="Basic residues" evidence="1">
    <location>
        <begin position="85"/>
        <end position="94"/>
    </location>
</feature>
<name>A0ABQ5F8A5_9ASTR</name>
<feature type="compositionally biased region" description="Basic residues" evidence="1">
    <location>
        <begin position="41"/>
        <end position="54"/>
    </location>
</feature>
<proteinExistence type="predicted"/>
<dbReference type="Proteomes" id="UP001151760">
    <property type="component" value="Unassembled WGS sequence"/>
</dbReference>
<feature type="compositionally biased region" description="Basic residues" evidence="1">
    <location>
        <begin position="262"/>
        <end position="275"/>
    </location>
</feature>
<dbReference type="PANTHER" id="PTHR31532">
    <property type="entry name" value="BIORIENTATION OF CHROMOSOMES IN CELL DIVISION 1 FAMILY MEMBER"/>
    <property type="match status" value="1"/>
</dbReference>
<feature type="region of interest" description="Disordered" evidence="1">
    <location>
        <begin position="1"/>
        <end position="311"/>
    </location>
</feature>
<feature type="compositionally biased region" description="Basic and acidic residues" evidence="1">
    <location>
        <begin position="95"/>
        <end position="111"/>
    </location>
</feature>
<protein>
    <submittedName>
        <fullName evidence="2">Uncharacterized mitochondrial protein-like protein</fullName>
    </submittedName>
</protein>
<gene>
    <name evidence="2" type="ORF">Tco_1002678</name>
</gene>
<feature type="compositionally biased region" description="Basic and acidic residues" evidence="1">
    <location>
        <begin position="57"/>
        <end position="71"/>
    </location>
</feature>
<feature type="compositionally biased region" description="Basic residues" evidence="1">
    <location>
        <begin position="171"/>
        <end position="180"/>
    </location>
</feature>
<feature type="compositionally biased region" description="Basic and acidic residues" evidence="1">
    <location>
        <begin position="148"/>
        <end position="170"/>
    </location>
</feature>
<feature type="compositionally biased region" description="Basic and acidic residues" evidence="1">
    <location>
        <begin position="30"/>
        <end position="40"/>
    </location>
</feature>
<evidence type="ECO:0000313" key="2">
    <source>
        <dbReference type="EMBL" id="GJT59145.1"/>
    </source>
</evidence>